<name>A0A4V2LXH8_9ACTN</name>
<comment type="caution">
    <text evidence="2">The sequence shown here is derived from an EMBL/GenBank/DDBJ whole genome shotgun (WGS) entry which is preliminary data.</text>
</comment>
<gene>
    <name evidence="2" type="ORF">E0H26_01725</name>
</gene>
<sequence length="543" mass="58573">MSPSRRLLALLAVAGAVPLIEAAILVGIDFRSPQALAPQATGVWPYDTYHDLRWLLVYHNSWLTFGLGLLAAVTLRGLLSAVLVRLAWPAHLPRPPTRHLVGRNLGVAALTAVIVAPFAAMSIAASAVALSWLVFVSLGPMIVIAPFLQRMSVGPGGWRGLPSAELFGWSLLDLVALSVAGGLVWSASPGWTPLVALAAGVVNGLLWNRTVHAALLPNVVRLPRTPTVPIVVVLAMSAPVVMQVFQAPHAGQRDTFDPPIFDQPLAAQVPYAVILLAGHDSAYDGRPAVDPRVRRFSYVGLDDQGRPLPYPPEATQQSLADSAQLLAAQVDTLHRRTGRPIALIGESEGAMVARTYLRDRAESPVRVLMMFSPLARPARVYYPPPEADRGWGIAAGWLLRGIFGLANVFVHDHNPDEPFVRSLIEADGPFYRYQTMCPIPGVRVIAFLPTITAVEAPPGPYTKIPVVEVPAFHAGFLGRSTVTSQIIDFLSGANLQRPRSEYGVLQRVGSAWQAPPLVVSLNPVWRAGLPPGRRPFLQQQLCS</sequence>
<evidence type="ECO:0008006" key="4">
    <source>
        <dbReference type="Google" id="ProtNLM"/>
    </source>
</evidence>
<protein>
    <recommendedName>
        <fullName evidence="4">Alpha/beta hydrolase</fullName>
    </recommendedName>
</protein>
<keyword evidence="1" id="KW-1133">Transmembrane helix</keyword>
<keyword evidence="1" id="KW-0812">Transmembrane</keyword>
<dbReference type="OrthoDB" id="3365390at2"/>
<evidence type="ECO:0000313" key="3">
    <source>
        <dbReference type="Proteomes" id="UP000292274"/>
    </source>
</evidence>
<dbReference type="SUPFAM" id="SSF53474">
    <property type="entry name" value="alpha/beta-Hydrolases"/>
    <property type="match status" value="1"/>
</dbReference>
<proteinExistence type="predicted"/>
<dbReference type="Proteomes" id="UP000292274">
    <property type="component" value="Unassembled WGS sequence"/>
</dbReference>
<organism evidence="2 3">
    <name type="scientific">Micromonospora zingiberis</name>
    <dbReference type="NCBI Taxonomy" id="2053011"/>
    <lineage>
        <taxon>Bacteria</taxon>
        <taxon>Bacillati</taxon>
        <taxon>Actinomycetota</taxon>
        <taxon>Actinomycetes</taxon>
        <taxon>Micromonosporales</taxon>
        <taxon>Micromonosporaceae</taxon>
        <taxon>Micromonospora</taxon>
    </lineage>
</organism>
<feature type="transmembrane region" description="Helical" evidence="1">
    <location>
        <begin position="62"/>
        <end position="88"/>
    </location>
</feature>
<evidence type="ECO:0000313" key="2">
    <source>
        <dbReference type="EMBL" id="TCC00436.1"/>
    </source>
</evidence>
<feature type="transmembrane region" description="Helical" evidence="1">
    <location>
        <begin position="228"/>
        <end position="245"/>
    </location>
</feature>
<dbReference type="RefSeq" id="WP_131300004.1">
    <property type="nucleotide sequence ID" value="NZ_SJJR01000001.1"/>
</dbReference>
<dbReference type="EMBL" id="SJJR01000001">
    <property type="protein sequence ID" value="TCC00436.1"/>
    <property type="molecule type" value="Genomic_DNA"/>
</dbReference>
<feature type="transmembrane region" description="Helical" evidence="1">
    <location>
        <begin position="191"/>
        <end position="207"/>
    </location>
</feature>
<dbReference type="Gene3D" id="3.40.50.1820">
    <property type="entry name" value="alpha/beta hydrolase"/>
    <property type="match status" value="1"/>
</dbReference>
<dbReference type="InterPro" id="IPR029058">
    <property type="entry name" value="AB_hydrolase_fold"/>
</dbReference>
<accession>A0A4V2LXH8</accession>
<reference evidence="2 3" key="1">
    <citation type="submission" date="2019-02" db="EMBL/GenBank/DDBJ databases">
        <title>Jishengella sp. nov., isolated from a root of Zingiber montanum.</title>
        <authorList>
            <person name="Kuncharoen N."/>
            <person name="Kudo T."/>
            <person name="Masahiro Y."/>
            <person name="Ohkuma M."/>
            <person name="Tanasupawat S."/>
        </authorList>
    </citation>
    <scope>NUCLEOTIDE SEQUENCE [LARGE SCALE GENOMIC DNA]</scope>
    <source>
        <strain evidence="2 3">PLAI 1-1</strain>
    </source>
</reference>
<keyword evidence="1" id="KW-0472">Membrane</keyword>
<dbReference type="AlphaFoldDB" id="A0A4V2LXH8"/>
<feature type="transmembrane region" description="Helical" evidence="1">
    <location>
        <begin position="100"/>
        <end position="119"/>
    </location>
</feature>
<evidence type="ECO:0000256" key="1">
    <source>
        <dbReference type="SAM" id="Phobius"/>
    </source>
</evidence>
<feature type="transmembrane region" description="Helical" evidence="1">
    <location>
        <begin position="166"/>
        <end position="185"/>
    </location>
</feature>
<feature type="transmembrane region" description="Helical" evidence="1">
    <location>
        <begin position="125"/>
        <end position="145"/>
    </location>
</feature>
<keyword evidence="3" id="KW-1185">Reference proteome</keyword>